<evidence type="ECO:0000256" key="4">
    <source>
        <dbReference type="ARBA" id="ARBA00023117"/>
    </source>
</evidence>
<dbReference type="GO" id="GO:0045815">
    <property type="term" value="P:transcription initiation-coupled chromatin remodeling"/>
    <property type="evidence" value="ECO:0007669"/>
    <property type="project" value="TreeGrafter"/>
</dbReference>
<feature type="compositionally biased region" description="Acidic residues" evidence="5">
    <location>
        <begin position="385"/>
        <end position="399"/>
    </location>
</feature>
<dbReference type="GO" id="GO:0006337">
    <property type="term" value="P:nucleosome disassembly"/>
    <property type="evidence" value="ECO:0007669"/>
    <property type="project" value="TreeGrafter"/>
</dbReference>
<sequence>MGKKKRDYVVHHKQSLGDQLENPETWGVRTQPRPSKRRRDGEEDEQQEEELVPAAMTARILKQARSQQEEIDAEDAPAGAAALQLAGRRGVVAAAAKGLQGDSESEEEWSDDGYEFDEEIEVSAEDEAALAAFMAPGADDYQQKTLADLVLERIRQKQAEQGVSELPREGDDFIPGELDPKVVEVYQGVGKVLSRYTAGKAGSEDEGGSERDLNRRRSSERRRVDPVIKEAPKRGLDVDKLGGSRTPAWRNLRGRGSTHKKRSYYEGPEDEDDELPDQPPSDVDGKDVEEGEEGEEDGSGSDSEEEEGSEEEDGSEEEEEEEEGQEAGHRYERRVRQTVQRFSPPRDPSPAGTAAAAKSSGRLRNSGRRRDRRRDERRLGRGQEEASESEEEQEGDAAEGDDKFAQRYSVRQRRQVEFFNPLDYEGEPGSQQPLAAHGSSPSGGRDRRERERRYRERNERRSGAGGDEEDGEEEQQERKQYSFRDRSLVTIKPASQQQPGSQQGAGAGGSLYRSGSGRVGGGQHERKRPRVERRHPSRLHRTNSRGRLGDMGDDEVCNPDELQLALGGTGHGGHYGGDGAGGGAGGAGGPGGPAPWELVRTAAQNLPLGQLGRDKPGNAEITPLQVDPSVGFDMVGGLEHYIKALKEMIFLPLVYPELFERFHIAPPRGVLFYGPPGTGKTLVARALAAHAGRAGKKVSFFMRKGADVLSKWVGEAERQLRLLFEEAQRCQPSIIFFDEIDGLAPVRSSKQDQIHNSIVSTLLALMDGLDARGQVVVIGATNRVDALDGALRRPGRFDRELVFPLPNLSARSDILRIHTRKWADPPSEELLQELASLCVGYCGADLKALCTEASLASLRRHYPQIYDAEHKLLIDPGRVRVVRRDFLAAFQTITPASHRSAVANARPLPPLVSPVLLDHLQRVLAQLQAGFPAAAACLRSGFGGGRNPAAGFGAPGAAGGDDGGLGADFSWAGGASLGVQRPRLLICGPEGTGQAHLGPAVLYALEGLPVHAIGLPSLLSDAGARAPEEALVHAVVEARRAAPAVLFLPHLQVWWDTAPNSLRATLWMLLADLPPDLPLLLFATADVPVTELDPSVRQLFNVHSGGAYSLEAPTREQRCAFFKGVSEGLALPPRPEAEAAAAPAAAAPALPRAPEAVAAEQEAARKVEEAAARQRYEEDQAALRALRMLLRDLTLDLLRQKRWDLFWEPETDEEWWDKVSEPMDLATLLSRVDARAYATTHQFLADVAKIPQCSREFWAADPRGVKEISRACALEDEARAALAKAVPQQLAARLEEMQAAGGPAPPPASLVALGAAPLDGGKTPAAHLALRRPGLPQSDDAVARRGTRMAAAAGVDERLLHSDPEAAARHIRALKKAQAEAEAAARLGLQSDALPHLQQQQQQQQRQQQQQEDGAEEARQDGSGEAAAVAAAAAGALQDRDVLTESTKENLPEAAAAAAATPQADVGAPGGSGKLSGKGTLTAVVAQHASSRLRREGSGAVLGSAAGLLQEAEAGGADAGDAMQVEQQQQQDEAQQQRQQAEALPQPPKYEPLPADYARAERLQTALAQRTEGLVLDHLESVHAKLARLAVDQRRAQDRDEVVDMALAALAEWLAARQRVA</sequence>
<feature type="compositionally biased region" description="Basic residues" evidence="5">
    <location>
        <begin position="525"/>
        <end position="544"/>
    </location>
</feature>
<evidence type="ECO:0000313" key="8">
    <source>
        <dbReference type="Proteomes" id="UP000239649"/>
    </source>
</evidence>
<reference evidence="7 8" key="1">
    <citation type="journal article" date="2018" name="Plant J.">
        <title>Genome sequences of Chlorella sorokiniana UTEX 1602 and Micractinium conductrix SAG 241.80: implications to maltose excretion by a green alga.</title>
        <authorList>
            <person name="Arriola M.B."/>
            <person name="Velmurugan N."/>
            <person name="Zhang Y."/>
            <person name="Plunkett M.H."/>
            <person name="Hondzo H."/>
            <person name="Barney B.M."/>
        </authorList>
    </citation>
    <scope>NUCLEOTIDE SEQUENCE [LARGE SCALE GENOMIC DNA]</scope>
    <source>
        <strain evidence="7 8">SAG 241.80</strain>
    </source>
</reference>
<dbReference type="SMART" id="SM00382">
    <property type="entry name" value="AAA"/>
    <property type="match status" value="1"/>
</dbReference>
<feature type="compositionally biased region" description="Basic residues" evidence="5">
    <location>
        <begin position="1"/>
        <end position="14"/>
    </location>
</feature>
<dbReference type="InterPro" id="IPR027417">
    <property type="entry name" value="P-loop_NTPase"/>
</dbReference>
<feature type="compositionally biased region" description="Low complexity" evidence="5">
    <location>
        <begin position="1514"/>
        <end position="1544"/>
    </location>
</feature>
<name>A0A2P6VBC4_9CHLO</name>
<dbReference type="InterPro" id="IPR001487">
    <property type="entry name" value="Bromodomain"/>
</dbReference>
<dbReference type="PROSITE" id="PS00674">
    <property type="entry name" value="AAA"/>
    <property type="match status" value="1"/>
</dbReference>
<keyword evidence="4" id="KW-0103">Bromodomain</keyword>
<evidence type="ECO:0000256" key="3">
    <source>
        <dbReference type="ARBA" id="ARBA00022840"/>
    </source>
</evidence>
<feature type="compositionally biased region" description="Basic residues" evidence="5">
    <location>
        <begin position="252"/>
        <end position="262"/>
    </location>
</feature>
<dbReference type="EMBL" id="LHPF02000015">
    <property type="protein sequence ID" value="PSC71389.1"/>
    <property type="molecule type" value="Genomic_DNA"/>
</dbReference>
<dbReference type="InterPro" id="IPR003959">
    <property type="entry name" value="ATPase_AAA_core"/>
</dbReference>
<evidence type="ECO:0000256" key="2">
    <source>
        <dbReference type="ARBA" id="ARBA00022741"/>
    </source>
</evidence>
<keyword evidence="3" id="KW-0067">ATP-binding</keyword>
<dbReference type="Gene3D" id="1.10.8.60">
    <property type="match status" value="1"/>
</dbReference>
<dbReference type="InterPro" id="IPR007955">
    <property type="entry name" value="Bystin"/>
</dbReference>
<feature type="compositionally biased region" description="Low complexity" evidence="5">
    <location>
        <begin position="493"/>
        <end position="502"/>
    </location>
</feature>
<feature type="region of interest" description="Disordered" evidence="5">
    <location>
        <begin position="1514"/>
        <end position="1552"/>
    </location>
</feature>
<evidence type="ECO:0000259" key="6">
    <source>
        <dbReference type="SMART" id="SM00382"/>
    </source>
</evidence>
<organism evidence="7 8">
    <name type="scientific">Micractinium conductrix</name>
    <dbReference type="NCBI Taxonomy" id="554055"/>
    <lineage>
        <taxon>Eukaryota</taxon>
        <taxon>Viridiplantae</taxon>
        <taxon>Chlorophyta</taxon>
        <taxon>core chlorophytes</taxon>
        <taxon>Trebouxiophyceae</taxon>
        <taxon>Chlorellales</taxon>
        <taxon>Chlorellaceae</taxon>
        <taxon>Chlorella clade</taxon>
        <taxon>Micractinium</taxon>
    </lineage>
</organism>
<keyword evidence="8" id="KW-1185">Reference proteome</keyword>
<dbReference type="GO" id="GO:0003682">
    <property type="term" value="F:chromatin binding"/>
    <property type="evidence" value="ECO:0007669"/>
    <property type="project" value="TreeGrafter"/>
</dbReference>
<feature type="compositionally biased region" description="Acidic residues" evidence="5">
    <location>
        <begin position="42"/>
        <end position="51"/>
    </location>
</feature>
<evidence type="ECO:0000256" key="1">
    <source>
        <dbReference type="ARBA" id="ARBA00006914"/>
    </source>
</evidence>
<feature type="region of interest" description="Disordered" evidence="5">
    <location>
        <begin position="194"/>
        <end position="556"/>
    </location>
</feature>
<dbReference type="Pfam" id="PF17862">
    <property type="entry name" value="AAA_lid_3"/>
    <property type="match status" value="1"/>
</dbReference>
<comment type="similarity">
    <text evidence="1">Belongs to the AAA ATPase family.</text>
</comment>
<feature type="region of interest" description="Disordered" evidence="5">
    <location>
        <begin position="1395"/>
        <end position="1432"/>
    </location>
</feature>
<dbReference type="SUPFAM" id="SSF52540">
    <property type="entry name" value="P-loop containing nucleoside triphosphate hydrolases"/>
    <property type="match status" value="2"/>
</dbReference>
<dbReference type="Gene3D" id="1.20.920.10">
    <property type="entry name" value="Bromodomain-like"/>
    <property type="match status" value="1"/>
</dbReference>
<dbReference type="InterPro" id="IPR045199">
    <property type="entry name" value="ATAD2-like"/>
</dbReference>
<feature type="domain" description="AAA+ ATPase" evidence="6">
    <location>
        <begin position="666"/>
        <end position="807"/>
    </location>
</feature>
<dbReference type="Gene3D" id="3.40.50.300">
    <property type="entry name" value="P-loop containing nucleotide triphosphate hydrolases"/>
    <property type="match status" value="1"/>
</dbReference>
<feature type="compositionally biased region" description="Basic and acidic residues" evidence="5">
    <location>
        <begin position="476"/>
        <end position="487"/>
    </location>
</feature>
<dbReference type="Proteomes" id="UP000239649">
    <property type="component" value="Unassembled WGS sequence"/>
</dbReference>
<comment type="caution">
    <text evidence="7">The sequence shown here is derived from an EMBL/GenBank/DDBJ whole genome shotgun (WGS) entry which is preliminary data.</text>
</comment>
<dbReference type="PANTHER" id="PTHR23069:SF0">
    <property type="entry name" value="TAT-BINDING HOMOLOG 7"/>
    <property type="match status" value="1"/>
</dbReference>
<feature type="compositionally biased region" description="Acidic residues" evidence="5">
    <location>
        <begin position="267"/>
        <end position="276"/>
    </location>
</feature>
<dbReference type="Pfam" id="PF00004">
    <property type="entry name" value="AAA"/>
    <property type="match status" value="1"/>
</dbReference>
<dbReference type="GO" id="GO:0042393">
    <property type="term" value="F:histone binding"/>
    <property type="evidence" value="ECO:0007669"/>
    <property type="project" value="TreeGrafter"/>
</dbReference>
<dbReference type="InterPro" id="IPR003593">
    <property type="entry name" value="AAA+_ATPase"/>
</dbReference>
<keyword evidence="2" id="KW-0547">Nucleotide-binding</keyword>
<dbReference type="FunFam" id="1.10.8.60:FF:000016">
    <property type="entry name" value="ATPase family AAA domain-containing protein 2B"/>
    <property type="match status" value="1"/>
</dbReference>
<dbReference type="STRING" id="554055.A0A2P6VBC4"/>
<dbReference type="OrthoDB" id="5421at2759"/>
<dbReference type="InterPro" id="IPR036427">
    <property type="entry name" value="Bromodomain-like_sf"/>
</dbReference>
<dbReference type="InterPro" id="IPR003960">
    <property type="entry name" value="ATPase_AAA_CS"/>
</dbReference>
<feature type="compositionally biased region" description="Low complexity" evidence="5">
    <location>
        <begin position="1398"/>
        <end position="1411"/>
    </location>
</feature>
<proteinExistence type="inferred from homology"/>
<feature type="compositionally biased region" description="Acidic residues" evidence="5">
    <location>
        <begin position="466"/>
        <end position="475"/>
    </location>
</feature>
<dbReference type="FunFam" id="3.40.50.300:FF:000061">
    <property type="entry name" value="ATPase family, AAA domain-containing 2"/>
    <property type="match status" value="1"/>
</dbReference>
<dbReference type="InterPro" id="IPR041569">
    <property type="entry name" value="AAA_lid_3"/>
</dbReference>
<dbReference type="PANTHER" id="PTHR23069">
    <property type="entry name" value="AAA DOMAIN-CONTAINING"/>
    <property type="match status" value="1"/>
</dbReference>
<gene>
    <name evidence="7" type="ORF">C2E20_5322</name>
</gene>
<feature type="region of interest" description="Disordered" evidence="5">
    <location>
        <begin position="1453"/>
        <end position="1476"/>
    </location>
</feature>
<protein>
    <submittedName>
        <fullName evidence="7">ATPase family AAA domain-containing protein</fullName>
    </submittedName>
</protein>
<feature type="region of interest" description="Disordered" evidence="5">
    <location>
        <begin position="1"/>
        <end position="53"/>
    </location>
</feature>
<dbReference type="GO" id="GO:0006334">
    <property type="term" value="P:nucleosome assembly"/>
    <property type="evidence" value="ECO:0007669"/>
    <property type="project" value="TreeGrafter"/>
</dbReference>
<dbReference type="Pfam" id="PF00439">
    <property type="entry name" value="Bromodomain"/>
    <property type="match status" value="1"/>
</dbReference>
<feature type="compositionally biased region" description="Basic and acidic residues" evidence="5">
    <location>
        <begin position="208"/>
        <end position="242"/>
    </location>
</feature>
<evidence type="ECO:0000256" key="5">
    <source>
        <dbReference type="SAM" id="MobiDB-lite"/>
    </source>
</evidence>
<dbReference type="GO" id="GO:0005524">
    <property type="term" value="F:ATP binding"/>
    <property type="evidence" value="ECO:0007669"/>
    <property type="project" value="UniProtKB-KW"/>
</dbReference>
<dbReference type="GO" id="GO:0016887">
    <property type="term" value="F:ATP hydrolysis activity"/>
    <property type="evidence" value="ECO:0007669"/>
    <property type="project" value="InterPro"/>
</dbReference>
<dbReference type="Pfam" id="PF05291">
    <property type="entry name" value="Bystin"/>
    <property type="match status" value="1"/>
</dbReference>
<feature type="compositionally biased region" description="Basic and acidic residues" evidence="5">
    <location>
        <begin position="444"/>
        <end position="462"/>
    </location>
</feature>
<feature type="compositionally biased region" description="Acidic residues" evidence="5">
    <location>
        <begin position="289"/>
        <end position="325"/>
    </location>
</feature>
<feature type="compositionally biased region" description="Basic and acidic residues" evidence="5">
    <location>
        <begin position="373"/>
        <end position="384"/>
    </location>
</feature>
<accession>A0A2P6VBC4</accession>
<dbReference type="SUPFAM" id="SSF47370">
    <property type="entry name" value="Bromodomain"/>
    <property type="match status" value="1"/>
</dbReference>
<evidence type="ECO:0000313" key="7">
    <source>
        <dbReference type="EMBL" id="PSC71389.1"/>
    </source>
</evidence>
<dbReference type="GO" id="GO:0005634">
    <property type="term" value="C:nucleus"/>
    <property type="evidence" value="ECO:0007669"/>
    <property type="project" value="TreeGrafter"/>
</dbReference>